<dbReference type="Proteomes" id="UP000018144">
    <property type="component" value="Unassembled WGS sequence"/>
</dbReference>
<sequence length="210" mass="23573">MSDNELSIAARVESVQKTLPSEIAEQMLPQWSETILTALSPTDFYLSVEKKLQAIITSSEFTSKYTEFVTKEDAEDDDEELDASNMQVMNLKDFGFEFGAATKDAKFLLKEYEKALDKELEELQKTFGKPKTYEPQGEASEAEGQLVLAEPSSAKQLVGKSYANQLAMKLATISMVRHRTDMAMKALKAFDGAFFAQEMHAENRVVEELE</sequence>
<organism evidence="1 2">
    <name type="scientific">Pyronema omphalodes (strain CBS 100304)</name>
    <name type="common">Pyronema confluens</name>
    <dbReference type="NCBI Taxonomy" id="1076935"/>
    <lineage>
        <taxon>Eukaryota</taxon>
        <taxon>Fungi</taxon>
        <taxon>Dikarya</taxon>
        <taxon>Ascomycota</taxon>
        <taxon>Pezizomycotina</taxon>
        <taxon>Pezizomycetes</taxon>
        <taxon>Pezizales</taxon>
        <taxon>Pyronemataceae</taxon>
        <taxon>Pyronema</taxon>
    </lineage>
</organism>
<proteinExistence type="predicted"/>
<gene>
    <name evidence="1" type="ORF">PCON_14263</name>
</gene>
<accession>U4LMP9</accession>
<reference evidence="1 2" key="1">
    <citation type="journal article" date="2013" name="PLoS Genet.">
        <title>The genome and development-dependent transcriptomes of Pyronema confluens: a window into fungal evolution.</title>
        <authorList>
            <person name="Traeger S."/>
            <person name="Altegoer F."/>
            <person name="Freitag M."/>
            <person name="Gabaldon T."/>
            <person name="Kempken F."/>
            <person name="Kumar A."/>
            <person name="Marcet-Houben M."/>
            <person name="Poggeler S."/>
            <person name="Stajich J.E."/>
            <person name="Nowrousian M."/>
        </authorList>
    </citation>
    <scope>NUCLEOTIDE SEQUENCE [LARGE SCALE GENOMIC DNA]</scope>
    <source>
        <strain evidence="2">CBS 100304</strain>
        <tissue evidence="1">Vegetative mycelium</tissue>
    </source>
</reference>
<dbReference type="AlphaFoldDB" id="U4LMP9"/>
<evidence type="ECO:0000313" key="1">
    <source>
        <dbReference type="EMBL" id="CCX33223.1"/>
    </source>
</evidence>
<evidence type="ECO:0000313" key="2">
    <source>
        <dbReference type="Proteomes" id="UP000018144"/>
    </source>
</evidence>
<name>U4LMP9_PYROM</name>
<protein>
    <submittedName>
        <fullName evidence="1">Uncharacterized protein</fullName>
    </submittedName>
</protein>
<dbReference type="EMBL" id="HF936032">
    <property type="protein sequence ID" value="CCX33223.1"/>
    <property type="molecule type" value="Genomic_DNA"/>
</dbReference>
<keyword evidence="2" id="KW-1185">Reference proteome</keyword>